<dbReference type="InterPro" id="IPR002018">
    <property type="entry name" value="CarbesteraseB"/>
</dbReference>
<comment type="caution">
    <text evidence="6">The sequence shown here is derived from an EMBL/GenBank/DDBJ whole genome shotgun (WGS) entry which is preliminary data.</text>
</comment>
<dbReference type="EMBL" id="SMKY01000044">
    <property type="protein sequence ID" value="TDD84511.1"/>
    <property type="molecule type" value="Genomic_DNA"/>
</dbReference>
<dbReference type="GO" id="GO:0016787">
    <property type="term" value="F:hydrolase activity"/>
    <property type="evidence" value="ECO:0007669"/>
    <property type="project" value="UniProtKB-KW"/>
</dbReference>
<evidence type="ECO:0000256" key="4">
    <source>
        <dbReference type="SAM" id="MobiDB-lite"/>
    </source>
</evidence>
<evidence type="ECO:0000256" key="2">
    <source>
        <dbReference type="ARBA" id="ARBA00022801"/>
    </source>
</evidence>
<evidence type="ECO:0000256" key="3">
    <source>
        <dbReference type="RuleBase" id="RU361235"/>
    </source>
</evidence>
<feature type="compositionally biased region" description="Polar residues" evidence="4">
    <location>
        <begin position="347"/>
        <end position="360"/>
    </location>
</feature>
<keyword evidence="7" id="KW-1185">Reference proteome</keyword>
<comment type="similarity">
    <text evidence="1 3">Belongs to the type-B carboxylesterase/lipase family.</text>
</comment>
<dbReference type="RefSeq" id="WP_132197282.1">
    <property type="nucleotide sequence ID" value="NZ_SMKY01000044.1"/>
</dbReference>
<dbReference type="SUPFAM" id="SSF53474">
    <property type="entry name" value="alpha/beta-Hydrolases"/>
    <property type="match status" value="1"/>
</dbReference>
<evidence type="ECO:0000313" key="7">
    <source>
        <dbReference type="Proteomes" id="UP000295578"/>
    </source>
</evidence>
<evidence type="ECO:0000313" key="6">
    <source>
        <dbReference type="EMBL" id="TDD84511.1"/>
    </source>
</evidence>
<name>A0A4R5BE31_9ACTN</name>
<dbReference type="Pfam" id="PF00135">
    <property type="entry name" value="COesterase"/>
    <property type="match status" value="1"/>
</dbReference>
<dbReference type="Gene3D" id="3.40.50.1820">
    <property type="entry name" value="alpha/beta hydrolase"/>
    <property type="match status" value="1"/>
</dbReference>
<organism evidence="6 7">
    <name type="scientific">Actinomadura darangshiensis</name>
    <dbReference type="NCBI Taxonomy" id="705336"/>
    <lineage>
        <taxon>Bacteria</taxon>
        <taxon>Bacillati</taxon>
        <taxon>Actinomycetota</taxon>
        <taxon>Actinomycetes</taxon>
        <taxon>Streptosporangiales</taxon>
        <taxon>Thermomonosporaceae</taxon>
        <taxon>Actinomadura</taxon>
    </lineage>
</organism>
<gene>
    <name evidence="6" type="ORF">E1293_12805</name>
</gene>
<dbReference type="Proteomes" id="UP000295578">
    <property type="component" value="Unassembled WGS sequence"/>
</dbReference>
<evidence type="ECO:0000256" key="1">
    <source>
        <dbReference type="ARBA" id="ARBA00005964"/>
    </source>
</evidence>
<protein>
    <recommendedName>
        <fullName evidence="3">Carboxylic ester hydrolase</fullName>
        <ecNumber evidence="3">3.1.1.-</ecNumber>
    </recommendedName>
</protein>
<accession>A0A4R5BE31</accession>
<dbReference type="OrthoDB" id="4308422at2"/>
<dbReference type="PROSITE" id="PS00122">
    <property type="entry name" value="CARBOXYLESTERASE_B_1"/>
    <property type="match status" value="1"/>
</dbReference>
<dbReference type="PANTHER" id="PTHR11559">
    <property type="entry name" value="CARBOXYLESTERASE"/>
    <property type="match status" value="1"/>
</dbReference>
<proteinExistence type="inferred from homology"/>
<reference evidence="6 7" key="1">
    <citation type="submission" date="2019-03" db="EMBL/GenBank/DDBJ databases">
        <title>Draft genome sequences of novel Actinobacteria.</title>
        <authorList>
            <person name="Sahin N."/>
            <person name="Ay H."/>
            <person name="Saygin H."/>
        </authorList>
    </citation>
    <scope>NUCLEOTIDE SEQUENCE [LARGE SCALE GENOMIC DNA]</scope>
    <source>
        <strain evidence="6 7">DSM 45941</strain>
    </source>
</reference>
<evidence type="ECO:0000259" key="5">
    <source>
        <dbReference type="Pfam" id="PF00135"/>
    </source>
</evidence>
<feature type="compositionally biased region" description="Low complexity" evidence="4">
    <location>
        <begin position="307"/>
        <end position="321"/>
    </location>
</feature>
<feature type="domain" description="Carboxylesterase type B" evidence="5">
    <location>
        <begin position="5"/>
        <end position="218"/>
    </location>
</feature>
<feature type="region of interest" description="Disordered" evidence="4">
    <location>
        <begin position="275"/>
        <end position="373"/>
    </location>
</feature>
<dbReference type="PROSITE" id="PS00941">
    <property type="entry name" value="CARBOXYLESTERASE_B_2"/>
    <property type="match status" value="1"/>
</dbReference>
<sequence length="373" mass="38277">MPAADPVAETSGGPVRGVRSAGVSVFQGVPYAEAPVGELRFAPPRERRAWDGMLDATRPAPAAPQPPSRLVRVVGPMRFAQSEDCLTVNVWTPGTGGDLPVLVWLHGGAYTAGAGGQDWYAAERLAARGMVVVSVTYRLGALGFLYLGEPDGGHGAGNFGLLDQLAALRWVRANAAAFGGDPDSVTVAGQSAGALSILALAAGPHAGVLGPRLIMQSLPGGIAPAAPADAARVAGLYLAELGLGPGDAARLRELPVADLLAAQRRVMPRAARLMDLAPPSGPARSAPTCSATRGARRTSGRPRRNRAAGPPACWAASPTRRTSARPRRGWRTPPGPPTCTGSTGTRARSSGRATAWSCRSCSAPRTPGGRPRG</sequence>
<dbReference type="EC" id="3.1.1.-" evidence="3"/>
<dbReference type="InterPro" id="IPR019826">
    <property type="entry name" value="Carboxylesterase_B_AS"/>
</dbReference>
<keyword evidence="2 3" id="KW-0378">Hydrolase</keyword>
<feature type="compositionally biased region" description="Basic residues" evidence="4">
    <location>
        <begin position="294"/>
        <end position="306"/>
    </location>
</feature>
<dbReference type="InterPro" id="IPR050309">
    <property type="entry name" value="Type-B_Carboxylest/Lipase"/>
</dbReference>
<dbReference type="InterPro" id="IPR019819">
    <property type="entry name" value="Carboxylesterase_B_CS"/>
</dbReference>
<dbReference type="InterPro" id="IPR029058">
    <property type="entry name" value="AB_hydrolase_fold"/>
</dbReference>
<dbReference type="AlphaFoldDB" id="A0A4R5BE31"/>